<gene>
    <name evidence="2" type="ORF">Sradi_2159700</name>
</gene>
<name>A0AAW2T140_SESRA</name>
<keyword evidence="1" id="KW-0472">Membrane</keyword>
<reference evidence="2" key="2">
    <citation type="journal article" date="2024" name="Plant">
        <title>Genomic evolution and insights into agronomic trait innovations of Sesamum species.</title>
        <authorList>
            <person name="Miao H."/>
            <person name="Wang L."/>
            <person name="Qu L."/>
            <person name="Liu H."/>
            <person name="Sun Y."/>
            <person name="Le M."/>
            <person name="Wang Q."/>
            <person name="Wei S."/>
            <person name="Zheng Y."/>
            <person name="Lin W."/>
            <person name="Duan Y."/>
            <person name="Cao H."/>
            <person name="Xiong S."/>
            <person name="Wang X."/>
            <person name="Wei L."/>
            <person name="Li C."/>
            <person name="Ma Q."/>
            <person name="Ju M."/>
            <person name="Zhao R."/>
            <person name="Li G."/>
            <person name="Mu C."/>
            <person name="Tian Q."/>
            <person name="Mei H."/>
            <person name="Zhang T."/>
            <person name="Gao T."/>
            <person name="Zhang H."/>
        </authorList>
    </citation>
    <scope>NUCLEOTIDE SEQUENCE</scope>
    <source>
        <strain evidence="2">G02</strain>
    </source>
</reference>
<protein>
    <submittedName>
        <fullName evidence="2">Phospholipid-transporting ATPase 7</fullName>
    </submittedName>
</protein>
<accession>A0AAW2T140</accession>
<feature type="transmembrane region" description="Helical" evidence="1">
    <location>
        <begin position="6"/>
        <end position="24"/>
    </location>
</feature>
<dbReference type="AlphaFoldDB" id="A0AAW2T140"/>
<reference evidence="2" key="1">
    <citation type="submission" date="2020-06" db="EMBL/GenBank/DDBJ databases">
        <authorList>
            <person name="Li T."/>
            <person name="Hu X."/>
            <person name="Zhang T."/>
            <person name="Song X."/>
            <person name="Zhang H."/>
            <person name="Dai N."/>
            <person name="Sheng W."/>
            <person name="Hou X."/>
            <person name="Wei L."/>
        </authorList>
    </citation>
    <scope>NUCLEOTIDE SEQUENCE</scope>
    <source>
        <strain evidence="2">G02</strain>
        <tissue evidence="2">Leaf</tissue>
    </source>
</reference>
<sequence>MISHFTWISHFLIWGSILCWYFFLYSYNILQRTRTTSSTSSPNRLDLHPYTGLLRCSFFSFHFCHISLTLSSDVRFFPMDDHIIQEMKYSGTDVRDTPMWLREQEKSKQLTQVGYSARVDANQASQRAAAQEEEILLFVCHK</sequence>
<dbReference type="EMBL" id="JACGWJ010000009">
    <property type="protein sequence ID" value="KAL0398164.1"/>
    <property type="molecule type" value="Genomic_DNA"/>
</dbReference>
<organism evidence="2">
    <name type="scientific">Sesamum radiatum</name>
    <name type="common">Black benniseed</name>
    <dbReference type="NCBI Taxonomy" id="300843"/>
    <lineage>
        <taxon>Eukaryota</taxon>
        <taxon>Viridiplantae</taxon>
        <taxon>Streptophyta</taxon>
        <taxon>Embryophyta</taxon>
        <taxon>Tracheophyta</taxon>
        <taxon>Spermatophyta</taxon>
        <taxon>Magnoliopsida</taxon>
        <taxon>eudicotyledons</taxon>
        <taxon>Gunneridae</taxon>
        <taxon>Pentapetalae</taxon>
        <taxon>asterids</taxon>
        <taxon>lamiids</taxon>
        <taxon>Lamiales</taxon>
        <taxon>Pedaliaceae</taxon>
        <taxon>Sesamum</taxon>
    </lineage>
</organism>
<keyword evidence="1" id="KW-1133">Transmembrane helix</keyword>
<evidence type="ECO:0000313" key="2">
    <source>
        <dbReference type="EMBL" id="KAL0398164.1"/>
    </source>
</evidence>
<evidence type="ECO:0000256" key="1">
    <source>
        <dbReference type="SAM" id="Phobius"/>
    </source>
</evidence>
<keyword evidence="1" id="KW-0812">Transmembrane</keyword>
<comment type="caution">
    <text evidence="2">The sequence shown here is derived from an EMBL/GenBank/DDBJ whole genome shotgun (WGS) entry which is preliminary data.</text>
</comment>
<proteinExistence type="predicted"/>